<keyword evidence="2" id="KW-1185">Reference proteome</keyword>
<name>A0A8T4IRK7_9ACTN</name>
<sequence length="150" mass="17487">MATATVLTPRTAHRDPRDFVTPELWNRQIHLLTRDWPWDAVMAERVFGQAVSYLITAMETWGQELELCCGRLIDIAVHNFILDTVYYREFCAQHFDGGFLEHIPEITFKYDGSVRRTAQVIAEHGFEVDWKLWERDYARCGPCRPGANCH</sequence>
<evidence type="ECO:0000313" key="2">
    <source>
        <dbReference type="Proteomes" id="UP000675554"/>
    </source>
</evidence>
<reference evidence="1" key="1">
    <citation type="submission" date="2021-04" db="EMBL/GenBank/DDBJ databases">
        <title>Sequencing of actinobacteria type strains.</title>
        <authorList>
            <person name="Nguyen G.-S."/>
            <person name="Wentzel A."/>
        </authorList>
    </citation>
    <scope>NUCLEOTIDE SEQUENCE</scope>
    <source>
        <strain evidence="1">DSM 42095</strain>
    </source>
</reference>
<proteinExistence type="predicted"/>
<dbReference type="AlphaFoldDB" id="A0A8T4IRK7"/>
<accession>A0A8T4IRK7</accession>
<comment type="caution">
    <text evidence="1">The sequence shown here is derived from an EMBL/GenBank/DDBJ whole genome shotgun (WGS) entry which is preliminary data.</text>
</comment>
<dbReference type="Proteomes" id="UP000675554">
    <property type="component" value="Unassembled WGS sequence"/>
</dbReference>
<evidence type="ECO:0000313" key="1">
    <source>
        <dbReference type="EMBL" id="MBR7674699.1"/>
    </source>
</evidence>
<organism evidence="1 2">
    <name type="scientific">Streptomyces daliensis</name>
    <dbReference type="NCBI Taxonomy" id="299421"/>
    <lineage>
        <taxon>Bacteria</taxon>
        <taxon>Bacillati</taxon>
        <taxon>Actinomycetota</taxon>
        <taxon>Actinomycetes</taxon>
        <taxon>Kitasatosporales</taxon>
        <taxon>Streptomycetaceae</taxon>
        <taxon>Streptomyces</taxon>
    </lineage>
</organism>
<protein>
    <submittedName>
        <fullName evidence="1">Uncharacterized protein</fullName>
    </submittedName>
</protein>
<gene>
    <name evidence="1" type="ORF">KDA82_17060</name>
</gene>
<dbReference type="EMBL" id="JAGSMN010000370">
    <property type="protein sequence ID" value="MBR7674699.1"/>
    <property type="molecule type" value="Genomic_DNA"/>
</dbReference>